<name>A0A1Y2BX69_9FUNG</name>
<comment type="caution">
    <text evidence="1">The sequence shown here is derived from an EMBL/GenBank/DDBJ whole genome shotgun (WGS) entry which is preliminary data.</text>
</comment>
<organism evidence="1 2">
    <name type="scientific">Rhizoclosmatium globosum</name>
    <dbReference type="NCBI Taxonomy" id="329046"/>
    <lineage>
        <taxon>Eukaryota</taxon>
        <taxon>Fungi</taxon>
        <taxon>Fungi incertae sedis</taxon>
        <taxon>Chytridiomycota</taxon>
        <taxon>Chytridiomycota incertae sedis</taxon>
        <taxon>Chytridiomycetes</taxon>
        <taxon>Chytridiales</taxon>
        <taxon>Chytriomycetaceae</taxon>
        <taxon>Rhizoclosmatium</taxon>
    </lineage>
</organism>
<dbReference type="EMBL" id="MCGO01000040">
    <property type="protein sequence ID" value="ORY39338.1"/>
    <property type="molecule type" value="Genomic_DNA"/>
</dbReference>
<evidence type="ECO:0000313" key="2">
    <source>
        <dbReference type="Proteomes" id="UP000193642"/>
    </source>
</evidence>
<sequence>MESVTFYKGVAPIRRIRERVEEIIHCNPFLAGRFHLPNEKGAHIQFKVPCIDAGTLFALNLDDHFQVYGNVSISADDEFSTICNTVGKLPKLSVPNAAECLASYGAVFRVAILQHPSRTQFALYFALCHGIGDGHCYYSLYNMLNTSVSPYRMVFDRVKSYQSDVWDLLPDVAVDLRKDENMGLPVFGSLIGIVACVLAATVRDTLVSLVYGKSVWGIVEGPSPEWIQEQKAQASRKSGFVSTNDCFVSWFLTKTQCDYGSMAVNTRNRVQNVTNVHFGNYLTVLYYQREDFSSASLIRESIAGQVLKRQITTAPFGQDWKIPKRIGFVTNWASFYNDVNIEGCELIKHLPVMDLKQPSPFATCIIFAERKGSWKVLETQANRELRL</sequence>
<accession>A0A1Y2BX69</accession>
<protein>
    <submittedName>
        <fullName evidence="1">Uncharacterized protein</fullName>
    </submittedName>
</protein>
<keyword evidence="2" id="KW-1185">Reference proteome</keyword>
<evidence type="ECO:0000313" key="1">
    <source>
        <dbReference type="EMBL" id="ORY39338.1"/>
    </source>
</evidence>
<dbReference type="Proteomes" id="UP000193642">
    <property type="component" value="Unassembled WGS sequence"/>
</dbReference>
<gene>
    <name evidence="1" type="ORF">BCR33DRAFT_853488</name>
</gene>
<reference evidence="1 2" key="1">
    <citation type="submission" date="2016-07" db="EMBL/GenBank/DDBJ databases">
        <title>Pervasive Adenine N6-methylation of Active Genes in Fungi.</title>
        <authorList>
            <consortium name="DOE Joint Genome Institute"/>
            <person name="Mondo S.J."/>
            <person name="Dannebaum R.O."/>
            <person name="Kuo R.C."/>
            <person name="Labutti K."/>
            <person name="Haridas S."/>
            <person name="Kuo A."/>
            <person name="Salamov A."/>
            <person name="Ahrendt S.R."/>
            <person name="Lipzen A."/>
            <person name="Sullivan W."/>
            <person name="Andreopoulos W.B."/>
            <person name="Clum A."/>
            <person name="Lindquist E."/>
            <person name="Daum C."/>
            <person name="Ramamoorthy G.K."/>
            <person name="Gryganskyi A."/>
            <person name="Culley D."/>
            <person name="Magnuson J.K."/>
            <person name="James T.Y."/>
            <person name="O'Malley M.A."/>
            <person name="Stajich J.E."/>
            <person name="Spatafora J.W."/>
            <person name="Visel A."/>
            <person name="Grigoriev I.V."/>
        </authorList>
    </citation>
    <scope>NUCLEOTIDE SEQUENCE [LARGE SCALE GENOMIC DNA]</scope>
    <source>
        <strain evidence="1 2">JEL800</strain>
    </source>
</reference>
<proteinExistence type="predicted"/>
<dbReference type="OrthoDB" id="192440at2759"/>
<dbReference type="AlphaFoldDB" id="A0A1Y2BX69"/>